<sequence>MVSRRRVLAGASAVAVASVAGCLGGNGDAAPAAVAISDVAACDECGMVISKHPGPNAEIYWADVEPEGRDAPFWFDSLKQCFFPHYFEGRDAGRSLDAAYVTDYSAVEYSVNTREGASYITSHTSADSMADATSLSYVVESDVEGAMGPDFVPFGDDADAEAFAAEHGGSVVAFDEITPTLVGK</sequence>
<comment type="caution">
    <text evidence="1">The sequence shown here is derived from an EMBL/GenBank/DDBJ whole genome shotgun (WGS) entry which is preliminary data.</text>
</comment>
<dbReference type="EMBL" id="JBHSXN010000002">
    <property type="protein sequence ID" value="MFC6953267.1"/>
    <property type="molecule type" value="Genomic_DNA"/>
</dbReference>
<dbReference type="PANTHER" id="PTHR41247:SF1">
    <property type="entry name" value="HTH-TYPE TRANSCRIPTIONAL REPRESSOR YCNK"/>
    <property type="match status" value="1"/>
</dbReference>
<dbReference type="PROSITE" id="PS51257">
    <property type="entry name" value="PROKAR_LIPOPROTEIN"/>
    <property type="match status" value="1"/>
</dbReference>
<dbReference type="Proteomes" id="UP001596395">
    <property type="component" value="Unassembled WGS sequence"/>
</dbReference>
<keyword evidence="2" id="KW-1185">Reference proteome</keyword>
<organism evidence="1 2">
    <name type="scientific">Halorubellus litoreus</name>
    <dbReference type="NCBI Taxonomy" id="755308"/>
    <lineage>
        <taxon>Archaea</taxon>
        <taxon>Methanobacteriati</taxon>
        <taxon>Methanobacteriota</taxon>
        <taxon>Stenosarchaea group</taxon>
        <taxon>Halobacteria</taxon>
        <taxon>Halobacteriales</taxon>
        <taxon>Halorubellaceae</taxon>
        <taxon>Halorubellus</taxon>
    </lineage>
</organism>
<dbReference type="PANTHER" id="PTHR41247">
    <property type="entry name" value="HTH-TYPE TRANSCRIPTIONAL REPRESSOR YCNK"/>
    <property type="match status" value="1"/>
</dbReference>
<accession>A0ABD5VJC6</accession>
<dbReference type="SUPFAM" id="SSF160387">
    <property type="entry name" value="NosL/MerB-like"/>
    <property type="match status" value="1"/>
</dbReference>
<dbReference type="PROSITE" id="PS51318">
    <property type="entry name" value="TAT"/>
    <property type="match status" value="1"/>
</dbReference>
<gene>
    <name evidence="1" type="ORF">ACFQGB_10365</name>
</gene>
<name>A0ABD5VJC6_9EURY</name>
<dbReference type="Pfam" id="PF05573">
    <property type="entry name" value="NosL"/>
    <property type="match status" value="1"/>
</dbReference>
<dbReference type="Gene3D" id="3.30.70.2050">
    <property type="match status" value="1"/>
</dbReference>
<evidence type="ECO:0000313" key="2">
    <source>
        <dbReference type="Proteomes" id="UP001596395"/>
    </source>
</evidence>
<protein>
    <submittedName>
        <fullName evidence="1">Nitrous oxide reductase accessory protein NosL</fullName>
    </submittedName>
</protein>
<dbReference type="InterPro" id="IPR008719">
    <property type="entry name" value="N2O_reductase_NosL"/>
</dbReference>
<proteinExistence type="predicted"/>
<dbReference type="InterPro" id="IPR006311">
    <property type="entry name" value="TAT_signal"/>
</dbReference>
<dbReference type="RefSeq" id="WP_336350229.1">
    <property type="nucleotide sequence ID" value="NZ_JAZAQL010000002.1"/>
</dbReference>
<reference evidence="1 2" key="1">
    <citation type="journal article" date="2019" name="Int. J. Syst. Evol. Microbiol.">
        <title>The Global Catalogue of Microorganisms (GCM) 10K type strain sequencing project: providing services to taxonomists for standard genome sequencing and annotation.</title>
        <authorList>
            <consortium name="The Broad Institute Genomics Platform"/>
            <consortium name="The Broad Institute Genome Sequencing Center for Infectious Disease"/>
            <person name="Wu L."/>
            <person name="Ma J."/>
        </authorList>
    </citation>
    <scope>NUCLEOTIDE SEQUENCE [LARGE SCALE GENOMIC DNA]</scope>
    <source>
        <strain evidence="1 2">GX26</strain>
    </source>
</reference>
<dbReference type="AlphaFoldDB" id="A0ABD5VJC6"/>
<evidence type="ECO:0000313" key="1">
    <source>
        <dbReference type="EMBL" id="MFC6953267.1"/>
    </source>
</evidence>